<dbReference type="Pfam" id="PF01229">
    <property type="entry name" value="Glyco_hydro_39"/>
    <property type="match status" value="1"/>
</dbReference>
<evidence type="ECO:0000256" key="2">
    <source>
        <dbReference type="ARBA" id="ARBA00022801"/>
    </source>
</evidence>
<dbReference type="PROSITE" id="PS01124">
    <property type="entry name" value="HTH_ARAC_FAMILY_2"/>
    <property type="match status" value="1"/>
</dbReference>
<dbReference type="InterPro" id="IPR014710">
    <property type="entry name" value="RmlC-like_jellyroll"/>
</dbReference>
<feature type="domain" description="HTH araC/xylS-type" evidence="7">
    <location>
        <begin position="162"/>
        <end position="260"/>
    </location>
</feature>
<evidence type="ECO:0000259" key="7">
    <source>
        <dbReference type="PROSITE" id="PS01124"/>
    </source>
</evidence>
<comment type="similarity">
    <text evidence="1">Belongs to the glycosyl hydrolase 39 family.</text>
</comment>
<dbReference type="Gene3D" id="3.20.20.80">
    <property type="entry name" value="Glycosidases"/>
    <property type="match status" value="1"/>
</dbReference>
<dbReference type="InterPro" id="IPR017853">
    <property type="entry name" value="GH"/>
</dbReference>
<dbReference type="SUPFAM" id="SSF51011">
    <property type="entry name" value="Glycosyl hydrolase domain"/>
    <property type="match status" value="1"/>
</dbReference>
<dbReference type="Gene3D" id="2.60.40.1500">
    <property type="entry name" value="Glycosyl hydrolase domain, family 39"/>
    <property type="match status" value="1"/>
</dbReference>
<dbReference type="Pfam" id="PF12833">
    <property type="entry name" value="HTH_18"/>
    <property type="match status" value="1"/>
</dbReference>
<organism evidence="8 9">
    <name type="scientific">Streptococcus caprae</name>
    <dbReference type="NCBI Taxonomy" id="1640501"/>
    <lineage>
        <taxon>Bacteria</taxon>
        <taxon>Bacillati</taxon>
        <taxon>Bacillota</taxon>
        <taxon>Bacilli</taxon>
        <taxon>Lactobacillales</taxon>
        <taxon>Streptococcaceae</taxon>
        <taxon>Streptococcus</taxon>
    </lineage>
</organism>
<keyword evidence="2" id="KW-0378">Hydrolase</keyword>
<evidence type="ECO:0000313" key="9">
    <source>
        <dbReference type="Proteomes" id="UP001595807"/>
    </source>
</evidence>
<dbReference type="SUPFAM" id="SSF46689">
    <property type="entry name" value="Homeodomain-like"/>
    <property type="match status" value="2"/>
</dbReference>
<dbReference type="Gene3D" id="1.10.10.60">
    <property type="entry name" value="Homeodomain-like"/>
    <property type="match status" value="2"/>
</dbReference>
<keyword evidence="6" id="KW-0326">Glycosidase</keyword>
<evidence type="ECO:0000256" key="4">
    <source>
        <dbReference type="ARBA" id="ARBA00023125"/>
    </source>
</evidence>
<dbReference type="InterPro" id="IPR018060">
    <property type="entry name" value="HTH_AraC"/>
</dbReference>
<dbReference type="PANTHER" id="PTHR43280:SF2">
    <property type="entry name" value="HTH-TYPE TRANSCRIPTIONAL REGULATOR EXSA"/>
    <property type="match status" value="1"/>
</dbReference>
<dbReference type="InterPro" id="IPR011051">
    <property type="entry name" value="RmlC_Cupin_sf"/>
</dbReference>
<name>A0ABV8CV65_9STRE</name>
<evidence type="ECO:0000256" key="6">
    <source>
        <dbReference type="ARBA" id="ARBA00023295"/>
    </source>
</evidence>
<keyword evidence="5" id="KW-0804">Transcription</keyword>
<dbReference type="EMBL" id="JBHRZV010000027">
    <property type="protein sequence ID" value="MFC3927728.1"/>
    <property type="molecule type" value="Genomic_DNA"/>
</dbReference>
<evidence type="ECO:0000256" key="3">
    <source>
        <dbReference type="ARBA" id="ARBA00023015"/>
    </source>
</evidence>
<dbReference type="SUPFAM" id="SSF51445">
    <property type="entry name" value="(Trans)glycosidases"/>
    <property type="match status" value="1"/>
</dbReference>
<keyword evidence="4" id="KW-0238">DNA-binding</keyword>
<accession>A0ABV8CV65</accession>
<proteinExistence type="inferred from homology"/>
<comment type="caution">
    <text evidence="8">The sequence shown here is derived from an EMBL/GenBank/DDBJ whole genome shotgun (WGS) entry which is preliminary data.</text>
</comment>
<dbReference type="SUPFAM" id="SSF51182">
    <property type="entry name" value="RmlC-like cupins"/>
    <property type="match status" value="1"/>
</dbReference>
<keyword evidence="3" id="KW-0805">Transcription regulation</keyword>
<dbReference type="InterPro" id="IPR049166">
    <property type="entry name" value="GH39_cat"/>
</dbReference>
<dbReference type="InterPro" id="IPR009057">
    <property type="entry name" value="Homeodomain-like_sf"/>
</dbReference>
<keyword evidence="9" id="KW-1185">Reference proteome</keyword>
<gene>
    <name evidence="8" type="ORF">ACFORF_03720</name>
</gene>
<evidence type="ECO:0000256" key="1">
    <source>
        <dbReference type="ARBA" id="ARBA00008875"/>
    </source>
</evidence>
<dbReference type="Gene3D" id="2.60.120.10">
    <property type="entry name" value="Jelly Rolls"/>
    <property type="match status" value="1"/>
</dbReference>
<dbReference type="Proteomes" id="UP001595807">
    <property type="component" value="Unassembled WGS sequence"/>
</dbReference>
<dbReference type="PANTHER" id="PTHR43280">
    <property type="entry name" value="ARAC-FAMILY TRANSCRIPTIONAL REGULATOR"/>
    <property type="match status" value="1"/>
</dbReference>
<dbReference type="RefSeq" id="WP_380425612.1">
    <property type="nucleotide sequence ID" value="NZ_JBHRZV010000027.1"/>
</dbReference>
<evidence type="ECO:0000313" key="8">
    <source>
        <dbReference type="EMBL" id="MFC3927728.1"/>
    </source>
</evidence>
<evidence type="ECO:0000256" key="5">
    <source>
        <dbReference type="ARBA" id="ARBA00023163"/>
    </source>
</evidence>
<dbReference type="SMART" id="SM00342">
    <property type="entry name" value="HTH_ARAC"/>
    <property type="match status" value="1"/>
</dbReference>
<sequence length="785" mass="92151">MLENRREKIRIKLLEGMNENEHYHRDIELLFVIRGNIKIDLSGEILYLYEGQFFIFNSMQKHIIETLEESNVMRVYIEYELVRDIIGDDNFLFENHYKFENASYIAVKSAINELLYYYVEANSSKVDFAYLSHCYNILEKLTLFLNQDNSSLNHIENNNRTHEIKNYIELNYNQPISLQSLADYLFLSPTYLSKYFKKEFGLNFKQYITNYRLDKAYQEVIYTKKSLANIAFEVGFPNKQSFLKAFEETYGKNPKEFRDKRTSIEQGVETFFDDKDKEIIENYLKNEESKQNKQLIINCSASKVDKLDVLSQIMINIGEAESLLNSRLQKQLLLMMQEFGVKNVRIWNIFTQGMLVTNVDGELIYNFSKINAVFDFLVEHNFFPHIELGERNKIISKRIGETIKIDIGKNNPSSQALSKLLNVFLKHVVKRYGLSTIEKWRFELCIGDSNFKNNYLIEDYIECFSMIHKVCKNYSDKILLGGPGYSEYYHVDEKIWKLWKNKDTKPDFISLCSYNYIVDKNNTELGNTIRDKNRKRVFEDVVALKAVLEKFDMETIPIWVTEWNLTISDRNFINDSCFKGCYILENVFMNDVSVLSYHYLSDLNSEYYDSGNFIFGGLGLIANENIIKPSGYAYSFLNQLYDYCLAKGDDYIVTTDLNDNYAIICHNKQEFSDLYYATDEDKLDISEIPSYFEDTDKTLNIVISDISTGVYKIKTRSISPNKGNLINIWKQLSFYQDLSQNDIEFIRINSAPDLNIVNVESVNNKVSLVRELQANEFILIRMKRL</sequence>
<reference evidence="9" key="1">
    <citation type="journal article" date="2019" name="Int. J. Syst. Evol. Microbiol.">
        <title>The Global Catalogue of Microorganisms (GCM) 10K type strain sequencing project: providing services to taxonomists for standard genome sequencing and annotation.</title>
        <authorList>
            <consortium name="The Broad Institute Genomics Platform"/>
            <consortium name="The Broad Institute Genome Sequencing Center for Infectious Disease"/>
            <person name="Wu L."/>
            <person name="Ma J."/>
        </authorList>
    </citation>
    <scope>NUCLEOTIDE SEQUENCE [LARGE SCALE GENOMIC DNA]</scope>
    <source>
        <strain evidence="9">CCUG 67170</strain>
    </source>
</reference>
<protein>
    <submittedName>
        <fullName evidence="8">Helix-turn-helix domain-containing protein</fullName>
    </submittedName>
</protein>